<dbReference type="Pfam" id="PF01036">
    <property type="entry name" value="Bac_rhodopsin"/>
    <property type="match status" value="1"/>
</dbReference>
<evidence type="ECO:0000256" key="1">
    <source>
        <dbReference type="ARBA" id="ARBA00004141"/>
    </source>
</evidence>
<evidence type="ECO:0000256" key="5">
    <source>
        <dbReference type="ARBA" id="ARBA00023136"/>
    </source>
</evidence>
<feature type="transmembrane region" description="Helical" evidence="7">
    <location>
        <begin position="124"/>
        <end position="145"/>
    </location>
</feature>
<dbReference type="InterPro" id="IPR001425">
    <property type="entry name" value="Arc/bac/fun_rhodopsins"/>
</dbReference>
<dbReference type="Proteomes" id="UP000250088">
    <property type="component" value="Chromosome"/>
</dbReference>
<accession>A0A2Z2HU86</accession>
<evidence type="ECO:0000256" key="3">
    <source>
        <dbReference type="ARBA" id="ARBA00022692"/>
    </source>
</evidence>
<gene>
    <name evidence="8" type="ORF">B1756_14630</name>
</gene>
<comment type="similarity">
    <text evidence="2">Belongs to the archaeal/bacterial/fungal opsin family.</text>
</comment>
<comment type="subcellular location">
    <subcellularLocation>
        <location evidence="1">Membrane</location>
        <topology evidence="1">Multi-pass membrane protein</topology>
    </subcellularLocation>
</comment>
<dbReference type="AlphaFoldDB" id="A0A2Z2HU86"/>
<dbReference type="OrthoDB" id="330248at2157"/>
<dbReference type="SUPFAM" id="SSF81321">
    <property type="entry name" value="Family A G protein-coupled receptor-like"/>
    <property type="match status" value="1"/>
</dbReference>
<organism evidence="8 9">
    <name type="scientific">Natrarchaeobaculum aegyptiacum</name>
    <dbReference type="NCBI Taxonomy" id="745377"/>
    <lineage>
        <taxon>Archaea</taxon>
        <taxon>Methanobacteriati</taxon>
        <taxon>Methanobacteriota</taxon>
        <taxon>Stenosarchaea group</taxon>
        <taxon>Halobacteria</taxon>
        <taxon>Halobacteriales</taxon>
        <taxon>Natrialbaceae</taxon>
        <taxon>Natrarchaeobaculum</taxon>
    </lineage>
</organism>
<dbReference type="GeneID" id="32895334"/>
<feature type="transmembrane region" description="Helical" evidence="7">
    <location>
        <begin position="191"/>
        <end position="213"/>
    </location>
</feature>
<feature type="transmembrane region" description="Helical" evidence="7">
    <location>
        <begin position="6"/>
        <end position="26"/>
    </location>
</feature>
<evidence type="ECO:0000256" key="6">
    <source>
        <dbReference type="SAM" id="MobiDB-lite"/>
    </source>
</evidence>
<keyword evidence="5 7" id="KW-0472">Membrane</keyword>
<keyword evidence="3 7" id="KW-0812">Transmembrane</keyword>
<keyword evidence="4 7" id="KW-1133">Transmembrane helix</keyword>
<evidence type="ECO:0000313" key="9">
    <source>
        <dbReference type="Proteomes" id="UP000250088"/>
    </source>
</evidence>
<evidence type="ECO:0000256" key="2">
    <source>
        <dbReference type="ARBA" id="ARBA00008130"/>
    </source>
</evidence>
<sequence length="247" mass="26146">MIEHTTLFGLSSGIIGLMAVVFFGWTVRRSSRFRVYGFAVVVACGAMSVAYLLMAAEVLTVTTTGREESVARFFGYTIAWAAVCGVVGAVTDADRRYVIGLLVFVLGCLWGTFASWVLGGLAGTVVSIGIFTSLIAMVYVLFGPLTNSARTVSADRLLLYEKTRNLVILVFAGLLLTGLVSEQNFGLTDAFVGQLAATYIDLVWLAGFGGLVFRYQDALEEAGNGPLGTTTRDDDSSLGESAAGAAN</sequence>
<feature type="transmembrane region" description="Helical" evidence="7">
    <location>
        <begin position="73"/>
        <end position="90"/>
    </location>
</feature>
<evidence type="ECO:0000256" key="7">
    <source>
        <dbReference type="SAM" id="Phobius"/>
    </source>
</evidence>
<proteinExistence type="inferred from homology"/>
<dbReference type="Gene3D" id="1.20.1070.10">
    <property type="entry name" value="Rhodopsin 7-helix transmembrane proteins"/>
    <property type="match status" value="1"/>
</dbReference>
<dbReference type="GO" id="GO:0016020">
    <property type="term" value="C:membrane"/>
    <property type="evidence" value="ECO:0007669"/>
    <property type="project" value="UniProtKB-SubCell"/>
</dbReference>
<feature type="transmembrane region" description="Helical" evidence="7">
    <location>
        <begin position="166"/>
        <end position="185"/>
    </location>
</feature>
<dbReference type="KEGG" id="naj:B1756_14630"/>
<feature type="transmembrane region" description="Helical" evidence="7">
    <location>
        <begin position="33"/>
        <end position="53"/>
    </location>
</feature>
<feature type="transmembrane region" description="Helical" evidence="7">
    <location>
        <begin position="97"/>
        <end position="118"/>
    </location>
</feature>
<dbReference type="EMBL" id="CP019893">
    <property type="protein sequence ID" value="ARS90836.1"/>
    <property type="molecule type" value="Genomic_DNA"/>
</dbReference>
<protein>
    <submittedName>
        <fullName evidence="8">Rhodopsin</fullName>
    </submittedName>
</protein>
<feature type="region of interest" description="Disordered" evidence="6">
    <location>
        <begin position="224"/>
        <end position="247"/>
    </location>
</feature>
<dbReference type="SMART" id="SM01021">
    <property type="entry name" value="Bac_rhodopsin"/>
    <property type="match status" value="1"/>
</dbReference>
<evidence type="ECO:0000313" key="8">
    <source>
        <dbReference type="EMBL" id="ARS90836.1"/>
    </source>
</evidence>
<keyword evidence="9" id="KW-1185">Reference proteome</keyword>
<evidence type="ECO:0000256" key="4">
    <source>
        <dbReference type="ARBA" id="ARBA00022989"/>
    </source>
</evidence>
<reference evidence="9" key="1">
    <citation type="submission" date="2017-02" db="EMBL/GenBank/DDBJ databases">
        <title>Natronthermophilus aegyptiacus gen. nov.,sp. nov., an aerobic, extremely halophilic alkalithermophilic archaeon isolated from the athalassohaline Wadi An Natrun, Egypt.</title>
        <authorList>
            <person name="Zhao B."/>
        </authorList>
    </citation>
    <scope>NUCLEOTIDE SEQUENCE [LARGE SCALE GENOMIC DNA]</scope>
    <source>
        <strain evidence="9">JW/NM-HA 15</strain>
    </source>
</reference>
<name>A0A2Z2HU86_9EURY</name>
<dbReference type="RefSeq" id="WP_086889203.1">
    <property type="nucleotide sequence ID" value="NZ_CP019893.1"/>
</dbReference>